<dbReference type="InterPro" id="IPR011990">
    <property type="entry name" value="TPR-like_helical_dom_sf"/>
</dbReference>
<dbReference type="RefSeq" id="WP_317941873.1">
    <property type="nucleotide sequence ID" value="NZ_JAUBDI010000001.1"/>
</dbReference>
<evidence type="ECO:0000313" key="3">
    <source>
        <dbReference type="EMBL" id="MDW0112006.1"/>
    </source>
</evidence>
<feature type="domain" description="Tetratrico peptide repeat group 5" evidence="2">
    <location>
        <begin position="38"/>
        <end position="155"/>
    </location>
</feature>
<keyword evidence="1" id="KW-0802">TPR repeat</keyword>
<gene>
    <name evidence="3" type="ORF">QT711_02330</name>
</gene>
<dbReference type="Gene3D" id="1.25.40.10">
    <property type="entry name" value="Tetratricopeptide repeat domain"/>
    <property type="match status" value="1"/>
</dbReference>
<evidence type="ECO:0000259" key="2">
    <source>
        <dbReference type="Pfam" id="PF12688"/>
    </source>
</evidence>
<comment type="caution">
    <text evidence="3">The sequence shown here is derived from an EMBL/GenBank/DDBJ whole genome shotgun (WGS) entry which is preliminary data.</text>
</comment>
<accession>A0ABU4G4X2</accession>
<dbReference type="SMART" id="SM00028">
    <property type="entry name" value="TPR"/>
    <property type="match status" value="2"/>
</dbReference>
<sequence>MNNVKRALQYRDEGKLQESNELLLKLVVNDPNNAELNYQCAWSFDVLGEEAKAVPYYEKALEIGLNDSDTLGATIGLGSTYRTLGQYKKSKLVFEKGIDRFPHNNALKTFYSMTLYNLGENKKAMEILLTCIVETTNDTDIALYKRAIGFYADKLDKTW</sequence>
<dbReference type="InterPro" id="IPR041656">
    <property type="entry name" value="TPR_5"/>
</dbReference>
<evidence type="ECO:0000313" key="4">
    <source>
        <dbReference type="Proteomes" id="UP001282284"/>
    </source>
</evidence>
<dbReference type="SUPFAM" id="SSF48452">
    <property type="entry name" value="TPR-like"/>
    <property type="match status" value="1"/>
</dbReference>
<proteinExistence type="predicted"/>
<organism evidence="3 4">
    <name type="scientific">Sporosarcina saromensis</name>
    <dbReference type="NCBI Taxonomy" id="359365"/>
    <lineage>
        <taxon>Bacteria</taxon>
        <taxon>Bacillati</taxon>
        <taxon>Bacillota</taxon>
        <taxon>Bacilli</taxon>
        <taxon>Bacillales</taxon>
        <taxon>Caryophanaceae</taxon>
        <taxon>Sporosarcina</taxon>
    </lineage>
</organism>
<dbReference type="PROSITE" id="PS50005">
    <property type="entry name" value="TPR"/>
    <property type="match status" value="1"/>
</dbReference>
<protein>
    <submittedName>
        <fullName evidence="3">Tetratricopeptide repeat protein</fullName>
    </submittedName>
</protein>
<dbReference type="Pfam" id="PF12688">
    <property type="entry name" value="TPR_5"/>
    <property type="match status" value="1"/>
</dbReference>
<dbReference type="InterPro" id="IPR019734">
    <property type="entry name" value="TPR_rpt"/>
</dbReference>
<evidence type="ECO:0000256" key="1">
    <source>
        <dbReference type="PROSITE-ProRule" id="PRU00339"/>
    </source>
</evidence>
<feature type="repeat" description="TPR" evidence="1">
    <location>
        <begin position="71"/>
        <end position="104"/>
    </location>
</feature>
<reference evidence="3 4" key="1">
    <citation type="submission" date="2023-06" db="EMBL/GenBank/DDBJ databases">
        <title>Sporosarcina sp. nov., isolated from Korean traditional fermented seafood 'Jeotgal'.</title>
        <authorList>
            <person name="Yang A.I."/>
            <person name="Shin N.-R."/>
        </authorList>
    </citation>
    <scope>NUCLEOTIDE SEQUENCE [LARGE SCALE GENOMIC DNA]</scope>
    <source>
        <strain evidence="3 4">KCTC13119</strain>
    </source>
</reference>
<keyword evidence="4" id="KW-1185">Reference proteome</keyword>
<name>A0ABU4G4X2_9BACL</name>
<dbReference type="Proteomes" id="UP001282284">
    <property type="component" value="Unassembled WGS sequence"/>
</dbReference>
<dbReference type="EMBL" id="JAUBDI010000001">
    <property type="protein sequence ID" value="MDW0112006.1"/>
    <property type="molecule type" value="Genomic_DNA"/>
</dbReference>